<accession>A2DKI3</accession>
<dbReference type="OrthoDB" id="10263611at2759"/>
<gene>
    <name evidence="1" type="ORF">TVAG_190560</name>
</gene>
<keyword evidence="2" id="KW-1185">Reference proteome</keyword>
<sequence>MLLDDWTDYSGKLSLEVIKKKLNDNVYLTPFDFSLDLRLILEPKNENDKANPVQAAILDDLTNWVNYKLLNMPRSKEEEDYMHIQKCIAKLQKIIKAMMYNPPKSAHQIIDTAQHKQIPPNREGLHSSQKRIDAIQQRIEKIKKPEDLQGVLRILQKYVPQLTLSNEVVIEGRLITKQCVAELRSYLNSISL</sequence>
<dbReference type="SMR" id="A2DKI3"/>
<dbReference type="InParanoid" id="A2DKI3"/>
<organism evidence="1 2">
    <name type="scientific">Trichomonas vaginalis (strain ATCC PRA-98 / G3)</name>
    <dbReference type="NCBI Taxonomy" id="412133"/>
    <lineage>
        <taxon>Eukaryota</taxon>
        <taxon>Metamonada</taxon>
        <taxon>Parabasalia</taxon>
        <taxon>Trichomonadida</taxon>
        <taxon>Trichomonadidae</taxon>
        <taxon>Trichomonas</taxon>
    </lineage>
</organism>
<proteinExistence type="predicted"/>
<evidence type="ECO:0000313" key="1">
    <source>
        <dbReference type="EMBL" id="EAY19160.1"/>
    </source>
</evidence>
<name>A2DKI3_TRIV3</name>
<dbReference type="RefSeq" id="XP_001580146.1">
    <property type="nucleotide sequence ID" value="XM_001580096.1"/>
</dbReference>
<dbReference type="EMBL" id="DS113211">
    <property type="protein sequence ID" value="EAY19160.1"/>
    <property type="molecule type" value="Genomic_DNA"/>
</dbReference>
<dbReference type="VEuPathDB" id="TrichDB:TVAG_190560"/>
<dbReference type="KEGG" id="tva:5464681"/>
<reference evidence="1" key="1">
    <citation type="submission" date="2006-10" db="EMBL/GenBank/DDBJ databases">
        <authorList>
            <person name="Amadeo P."/>
            <person name="Zhao Q."/>
            <person name="Wortman J."/>
            <person name="Fraser-Liggett C."/>
            <person name="Carlton J."/>
        </authorList>
    </citation>
    <scope>NUCLEOTIDE SEQUENCE</scope>
    <source>
        <strain evidence="1">G3</strain>
    </source>
</reference>
<dbReference type="AlphaFoldDB" id="A2DKI3"/>
<protein>
    <submittedName>
        <fullName evidence="1">Uncharacterized protein</fullName>
    </submittedName>
</protein>
<reference evidence="1" key="2">
    <citation type="journal article" date="2007" name="Science">
        <title>Draft genome sequence of the sexually transmitted pathogen Trichomonas vaginalis.</title>
        <authorList>
            <person name="Carlton J.M."/>
            <person name="Hirt R.P."/>
            <person name="Silva J.C."/>
            <person name="Delcher A.L."/>
            <person name="Schatz M."/>
            <person name="Zhao Q."/>
            <person name="Wortman J.R."/>
            <person name="Bidwell S.L."/>
            <person name="Alsmark U.C.M."/>
            <person name="Besteiro S."/>
            <person name="Sicheritz-Ponten T."/>
            <person name="Noel C.J."/>
            <person name="Dacks J.B."/>
            <person name="Foster P.G."/>
            <person name="Simillion C."/>
            <person name="Van de Peer Y."/>
            <person name="Miranda-Saavedra D."/>
            <person name="Barton G.J."/>
            <person name="Westrop G.D."/>
            <person name="Mueller S."/>
            <person name="Dessi D."/>
            <person name="Fiori P.L."/>
            <person name="Ren Q."/>
            <person name="Paulsen I."/>
            <person name="Zhang H."/>
            <person name="Bastida-Corcuera F.D."/>
            <person name="Simoes-Barbosa A."/>
            <person name="Brown M.T."/>
            <person name="Hayes R.D."/>
            <person name="Mukherjee M."/>
            <person name="Okumura C.Y."/>
            <person name="Schneider R."/>
            <person name="Smith A.J."/>
            <person name="Vanacova S."/>
            <person name="Villalvazo M."/>
            <person name="Haas B.J."/>
            <person name="Pertea M."/>
            <person name="Feldblyum T.V."/>
            <person name="Utterback T.R."/>
            <person name="Shu C.L."/>
            <person name="Osoegawa K."/>
            <person name="de Jong P.J."/>
            <person name="Hrdy I."/>
            <person name="Horvathova L."/>
            <person name="Zubacova Z."/>
            <person name="Dolezal P."/>
            <person name="Malik S.B."/>
            <person name="Logsdon J.M. Jr."/>
            <person name="Henze K."/>
            <person name="Gupta A."/>
            <person name="Wang C.C."/>
            <person name="Dunne R.L."/>
            <person name="Upcroft J.A."/>
            <person name="Upcroft P."/>
            <person name="White O."/>
            <person name="Salzberg S.L."/>
            <person name="Tang P."/>
            <person name="Chiu C.-H."/>
            <person name="Lee Y.-S."/>
            <person name="Embley T.M."/>
            <person name="Coombs G.H."/>
            <person name="Mottram J.C."/>
            <person name="Tachezy J."/>
            <person name="Fraser-Liggett C.M."/>
            <person name="Johnson P.J."/>
        </authorList>
    </citation>
    <scope>NUCLEOTIDE SEQUENCE [LARGE SCALE GENOMIC DNA]</scope>
    <source>
        <strain evidence="1">G3</strain>
    </source>
</reference>
<evidence type="ECO:0000313" key="2">
    <source>
        <dbReference type="Proteomes" id="UP000001542"/>
    </source>
</evidence>
<dbReference type="Proteomes" id="UP000001542">
    <property type="component" value="Unassembled WGS sequence"/>
</dbReference>
<dbReference type="VEuPathDB" id="TrichDB:TVAGG3_0996850"/>